<sequence length="254" mass="28051">MVTSPKTAIILGTGLGQLASEITESYEFPYSDIPNFPVSTVEGHAGKLIFGRLGGKDIMAMEGRFHYYEGYSMKEVTFPIRVMYELGIETLFVSNASGGMNPDFKIGDIMIITDHINNFPEHPLRGKNFPTGPRFPDMHEAYDKGLVSMADKIAAEKHIRVMHGVYMGVQGPTFETPSEYRMYHRMGADAVGMSTVPEVIVARHCGIKVFGVSVITDLGIENAAVEVSHEEVQQAANRAQPLMTAIMREMISRS</sequence>
<evidence type="ECO:0000313" key="13">
    <source>
        <dbReference type="Proteomes" id="UP000005580"/>
    </source>
</evidence>
<dbReference type="Pfam" id="PF01048">
    <property type="entry name" value="PNP_UDP_1"/>
    <property type="match status" value="1"/>
</dbReference>
<evidence type="ECO:0000256" key="7">
    <source>
        <dbReference type="ARBA" id="ARBA00031036"/>
    </source>
</evidence>
<comment type="caution">
    <text evidence="12">The sequence shown here is derived from an EMBL/GenBank/DDBJ whole genome shotgun (WGS) entry which is preliminary data.</text>
</comment>
<dbReference type="AlphaFoldDB" id="E7RRR3"/>
<dbReference type="PANTHER" id="PTHR11904:SF9">
    <property type="entry name" value="PURINE NUCLEOSIDE PHOSPHORYLASE-RELATED"/>
    <property type="match status" value="1"/>
</dbReference>
<evidence type="ECO:0000313" key="12">
    <source>
        <dbReference type="EMBL" id="EFZ36951.1"/>
    </source>
</evidence>
<dbReference type="NCBIfam" id="TIGR01700">
    <property type="entry name" value="PNPH"/>
    <property type="match status" value="1"/>
</dbReference>
<dbReference type="InterPro" id="IPR011270">
    <property type="entry name" value="Pur_Nuc_Pase_Ino/Guo-sp"/>
</dbReference>
<evidence type="ECO:0000256" key="2">
    <source>
        <dbReference type="ARBA" id="ARBA00006751"/>
    </source>
</evidence>
<dbReference type="EMBL" id="AEPE02000005">
    <property type="protein sequence ID" value="EFZ36951.1"/>
    <property type="molecule type" value="Genomic_DNA"/>
</dbReference>
<evidence type="ECO:0000256" key="10">
    <source>
        <dbReference type="ARBA" id="ARBA00083974"/>
    </source>
</evidence>
<comment type="pathway">
    <text evidence="1">Purine metabolism; purine nucleoside salvage.</text>
</comment>
<dbReference type="SUPFAM" id="SSF53167">
    <property type="entry name" value="Purine and uridine phosphorylases"/>
    <property type="match status" value="1"/>
</dbReference>
<keyword evidence="4" id="KW-0597">Phosphoprotein</keyword>
<keyword evidence="6 12" id="KW-0808">Transferase</keyword>
<dbReference type="UniPathway" id="UPA00606"/>
<dbReference type="GO" id="GO:0005737">
    <property type="term" value="C:cytoplasm"/>
    <property type="evidence" value="ECO:0007669"/>
    <property type="project" value="TreeGrafter"/>
</dbReference>
<comment type="similarity">
    <text evidence="2">Belongs to the PNP/MTAP phosphorylase family.</text>
</comment>
<dbReference type="HOGENOM" id="CLU_054456_1_0_10"/>
<evidence type="ECO:0000256" key="6">
    <source>
        <dbReference type="ARBA" id="ARBA00022679"/>
    </source>
</evidence>
<dbReference type="Gene3D" id="3.40.50.1580">
    <property type="entry name" value="Nucleoside phosphorylase domain"/>
    <property type="match status" value="1"/>
</dbReference>
<evidence type="ECO:0000256" key="1">
    <source>
        <dbReference type="ARBA" id="ARBA00005058"/>
    </source>
</evidence>
<dbReference type="eggNOG" id="COG0005">
    <property type="taxonomic scope" value="Bacteria"/>
</dbReference>
<dbReference type="NCBIfam" id="NF006054">
    <property type="entry name" value="PRK08202.1"/>
    <property type="match status" value="1"/>
</dbReference>
<protein>
    <recommendedName>
        <fullName evidence="9">Purine nucleoside phosphorylase 1</fullName>
        <ecNumber evidence="3">2.4.2.1</ecNumber>
    </recommendedName>
    <alternativeName>
        <fullName evidence="8">Inosine phosphorylase</fullName>
    </alternativeName>
    <alternativeName>
        <fullName evidence="7">Inosine-guanosine phosphorylase</fullName>
    </alternativeName>
    <alternativeName>
        <fullName evidence="10">Purine nucleoside phosphorylase I</fullName>
    </alternativeName>
</protein>
<evidence type="ECO:0000256" key="5">
    <source>
        <dbReference type="ARBA" id="ARBA00022676"/>
    </source>
</evidence>
<name>E7RRR3_9BACT</name>
<evidence type="ECO:0000259" key="11">
    <source>
        <dbReference type="Pfam" id="PF01048"/>
    </source>
</evidence>
<dbReference type="InterPro" id="IPR011268">
    <property type="entry name" value="Purine_phosphorylase"/>
</dbReference>
<dbReference type="GO" id="GO:0009116">
    <property type="term" value="P:nucleoside metabolic process"/>
    <property type="evidence" value="ECO:0007669"/>
    <property type="project" value="InterPro"/>
</dbReference>
<proteinExistence type="inferred from homology"/>
<gene>
    <name evidence="12" type="primary">deoD</name>
    <name evidence="12" type="ORF">HMPREF0663_11864</name>
</gene>
<organism evidence="12 13">
    <name type="scientific">Hoylesella oralis ATCC 33269</name>
    <dbReference type="NCBI Taxonomy" id="873533"/>
    <lineage>
        <taxon>Bacteria</taxon>
        <taxon>Pseudomonadati</taxon>
        <taxon>Bacteroidota</taxon>
        <taxon>Bacteroidia</taxon>
        <taxon>Bacteroidales</taxon>
        <taxon>Prevotellaceae</taxon>
        <taxon>Hoylesella</taxon>
    </lineage>
</organism>
<dbReference type="CDD" id="cd09009">
    <property type="entry name" value="PNP-EcPNPII_like"/>
    <property type="match status" value="1"/>
</dbReference>
<dbReference type="Proteomes" id="UP000005580">
    <property type="component" value="Unassembled WGS sequence"/>
</dbReference>
<dbReference type="FunFam" id="3.40.50.1580:FF:000010">
    <property type="entry name" value="Purine nucleoside phosphorylase"/>
    <property type="match status" value="1"/>
</dbReference>
<dbReference type="InterPro" id="IPR035994">
    <property type="entry name" value="Nucleoside_phosphorylase_sf"/>
</dbReference>
<dbReference type="STRING" id="28134.SAMN05444288_1498"/>
<dbReference type="InterPro" id="IPR000845">
    <property type="entry name" value="Nucleoside_phosphorylase_d"/>
</dbReference>
<evidence type="ECO:0000256" key="3">
    <source>
        <dbReference type="ARBA" id="ARBA00011886"/>
    </source>
</evidence>
<feature type="domain" description="Nucleoside phosphorylase" evidence="11">
    <location>
        <begin position="7"/>
        <end position="251"/>
    </location>
</feature>
<dbReference type="PANTHER" id="PTHR11904">
    <property type="entry name" value="METHYLTHIOADENOSINE/PURINE NUCLEOSIDE PHOSPHORYLASE"/>
    <property type="match status" value="1"/>
</dbReference>
<evidence type="ECO:0000256" key="9">
    <source>
        <dbReference type="ARBA" id="ARBA00067108"/>
    </source>
</evidence>
<dbReference type="PIRSF" id="PIRSF000477">
    <property type="entry name" value="PurNPase"/>
    <property type="match status" value="1"/>
</dbReference>
<keyword evidence="13" id="KW-1185">Reference proteome</keyword>
<accession>E7RRR3</accession>
<evidence type="ECO:0000256" key="4">
    <source>
        <dbReference type="ARBA" id="ARBA00022553"/>
    </source>
</evidence>
<dbReference type="GO" id="GO:0004731">
    <property type="term" value="F:purine-nucleoside phosphorylase activity"/>
    <property type="evidence" value="ECO:0007669"/>
    <property type="project" value="UniProtKB-EC"/>
</dbReference>
<reference evidence="12" key="1">
    <citation type="submission" date="2011-01" db="EMBL/GenBank/DDBJ databases">
        <authorList>
            <person name="Muzny D."/>
            <person name="Qin X."/>
            <person name="Buhay C."/>
            <person name="Dugan-Rocha S."/>
            <person name="Ding Y."/>
            <person name="Chen G."/>
            <person name="Hawes A."/>
            <person name="Holder M."/>
            <person name="Jhangiani S."/>
            <person name="Johnson A."/>
            <person name="Khan Z."/>
            <person name="Li Z."/>
            <person name="Liu W."/>
            <person name="Liu X."/>
            <person name="Perez L."/>
            <person name="Shen H."/>
            <person name="Wang Q."/>
            <person name="Watt J."/>
            <person name="Xi L."/>
            <person name="Xin Y."/>
            <person name="Zhou J."/>
            <person name="Deng J."/>
            <person name="Jiang H."/>
            <person name="Liu Y."/>
            <person name="Qu J."/>
            <person name="Song X.-Z."/>
            <person name="Zhang L."/>
            <person name="Villasana D."/>
            <person name="Johnson A."/>
            <person name="Liu J."/>
            <person name="Liyanage D."/>
            <person name="Lorensuhewa L."/>
            <person name="Robinson T."/>
            <person name="Song A."/>
            <person name="Song B.-B."/>
            <person name="Dinh H."/>
            <person name="Thornton R."/>
            <person name="Coyle M."/>
            <person name="Francisco L."/>
            <person name="Jackson L."/>
            <person name="Javaid M."/>
            <person name="Korchina V."/>
            <person name="Kovar C."/>
            <person name="Mata R."/>
            <person name="Mathew T."/>
            <person name="Ngo R."/>
            <person name="Nguyen L."/>
            <person name="Nguyen N."/>
            <person name="Okwuonu G."/>
            <person name="Ongeri F."/>
            <person name="Pham C."/>
            <person name="Simmons D."/>
            <person name="Wilczek-Boney K."/>
            <person name="Hale W."/>
            <person name="Jakkamsetti A."/>
            <person name="Pham P."/>
            <person name="Ruth R."/>
            <person name="San Lucas F."/>
            <person name="Warren J."/>
            <person name="Zhang J."/>
            <person name="Zhao Z."/>
            <person name="Zhou C."/>
            <person name="Zhu D."/>
            <person name="Lee S."/>
            <person name="Bess C."/>
            <person name="Blankenburg K."/>
            <person name="Forbes L."/>
            <person name="Fu Q."/>
            <person name="Gubbala S."/>
            <person name="Hirani K."/>
            <person name="Jayaseelan J.C."/>
            <person name="Lara F."/>
            <person name="Munidasa M."/>
            <person name="Palculict T."/>
            <person name="Patil S."/>
            <person name="Pu L.-L."/>
            <person name="Saada N."/>
            <person name="Tang L."/>
            <person name="Weissenberger G."/>
            <person name="Zhu Y."/>
            <person name="Hemphill L."/>
            <person name="Shang Y."/>
            <person name="Youmans B."/>
            <person name="Ayvaz T."/>
            <person name="Ross M."/>
            <person name="Santibanez J."/>
            <person name="Aqrawi P."/>
            <person name="Gross S."/>
            <person name="Joshi V."/>
            <person name="Fowler G."/>
            <person name="Nazareth L."/>
            <person name="Reid J."/>
            <person name="Worley K."/>
            <person name="Petrosino J."/>
            <person name="Highlander S."/>
            <person name="Gibbs R."/>
        </authorList>
    </citation>
    <scope>NUCLEOTIDE SEQUENCE [LARGE SCALE GENOMIC DNA]</scope>
    <source>
        <strain evidence="12">ATCC 33269</strain>
    </source>
</reference>
<dbReference type="NCBIfam" id="TIGR01697">
    <property type="entry name" value="PNPH-PUNA-XAPA"/>
    <property type="match status" value="1"/>
</dbReference>
<evidence type="ECO:0000256" key="8">
    <source>
        <dbReference type="ARBA" id="ARBA00033072"/>
    </source>
</evidence>
<dbReference type="EC" id="2.4.2.1" evidence="3"/>
<keyword evidence="5 12" id="KW-0328">Glycosyltransferase</keyword>